<dbReference type="Pfam" id="PF00400">
    <property type="entry name" value="WD40"/>
    <property type="match status" value="3"/>
</dbReference>
<dbReference type="Proteomes" id="UP000238274">
    <property type="component" value="Unassembled WGS sequence"/>
</dbReference>
<dbReference type="InterPro" id="IPR015943">
    <property type="entry name" value="WD40/YVTN_repeat-like_dom_sf"/>
</dbReference>
<dbReference type="PANTHER" id="PTHR15574">
    <property type="entry name" value="WD REPEAT DOMAIN-CONTAINING FAMILY"/>
    <property type="match status" value="1"/>
</dbReference>
<feature type="compositionally biased region" description="Polar residues" evidence="4">
    <location>
        <begin position="446"/>
        <end position="459"/>
    </location>
</feature>
<dbReference type="InterPro" id="IPR001680">
    <property type="entry name" value="WD40_rpt"/>
</dbReference>
<comment type="caution">
    <text evidence="5">The sequence shown here is derived from an EMBL/GenBank/DDBJ whole genome shotgun (WGS) entry which is preliminary data.</text>
</comment>
<gene>
    <name evidence="5" type="ORF">PSHT_01871</name>
</gene>
<sequence>MTRHAAIPSSSSTLPARPTDQPARHSSRIVQAIDITQPRRVQLIEPSYPYSFDLLAHHGCVNAICFSKTEQGRWLASGGDDKKVILWDFFSDFDQISPVAAFDGPAANVFSIDFSANGNWLVASGLDSRIFVYDLNRPSGPSSGQTSSPQSAVSILTPHTESCRKVTCHPHESNYLLSAAEDGQVFRHDLRTPEEASNAALLEARAQYTDLCWNPVSPDLFLASTNHTIKLYDRRKLGPNPITNVNNCLVSYTTNLIKPKPLFRIGHPEISSVTIDPTGQLLGVMMSKWYPTIWSLNDPHPLAVLKSEPTSNGDTQSEGGFRDVCTIKHGGFSNNVHSDSTYFAGGSDDFRCYGWKLPSISEMESQRYEVDKLSDWLGESTMDTCAYGNKTITVPMTISKPSFKLHGHRSIANSLVFHPNLPLICTSGVEKLVKVHSTRQVGWYPHQTSHSRAQTTSTTVRRKISVADRNHRSQQHSTGRPEDEDLETLAMFDALLEREKEVGEQSLWLGLDRARDDDDDNELVDDDYFSYDDYSD</sequence>
<evidence type="ECO:0000256" key="1">
    <source>
        <dbReference type="ARBA" id="ARBA00022574"/>
    </source>
</evidence>
<evidence type="ECO:0000256" key="3">
    <source>
        <dbReference type="PROSITE-ProRule" id="PRU00221"/>
    </source>
</evidence>
<evidence type="ECO:0000313" key="6">
    <source>
        <dbReference type="Proteomes" id="UP000238274"/>
    </source>
</evidence>
<dbReference type="InterPro" id="IPR036322">
    <property type="entry name" value="WD40_repeat_dom_sf"/>
</dbReference>
<dbReference type="Gene3D" id="2.130.10.10">
    <property type="entry name" value="YVTN repeat-like/Quinoprotein amine dehydrogenase"/>
    <property type="match status" value="2"/>
</dbReference>
<dbReference type="GO" id="GO:0005737">
    <property type="term" value="C:cytoplasm"/>
    <property type="evidence" value="ECO:0007669"/>
    <property type="project" value="TreeGrafter"/>
</dbReference>
<organism evidence="5 6">
    <name type="scientific">Puccinia striiformis</name>
    <dbReference type="NCBI Taxonomy" id="27350"/>
    <lineage>
        <taxon>Eukaryota</taxon>
        <taxon>Fungi</taxon>
        <taxon>Dikarya</taxon>
        <taxon>Basidiomycota</taxon>
        <taxon>Pucciniomycotina</taxon>
        <taxon>Pucciniomycetes</taxon>
        <taxon>Pucciniales</taxon>
        <taxon>Pucciniaceae</taxon>
        <taxon>Puccinia</taxon>
    </lineage>
</organism>
<keyword evidence="1 3" id="KW-0853">WD repeat</keyword>
<dbReference type="VEuPathDB" id="FungiDB:PSTT_04062"/>
<feature type="compositionally biased region" description="Acidic residues" evidence="4">
    <location>
        <begin position="517"/>
        <end position="536"/>
    </location>
</feature>
<name>A0A2S4WJG5_9BASI</name>
<feature type="region of interest" description="Disordered" evidence="4">
    <location>
        <begin position="1"/>
        <end position="25"/>
    </location>
</feature>
<reference evidence="6" key="2">
    <citation type="journal article" date="2018" name="BMC Genomics">
        <title>Genomic insights into host adaptation between the wheat stripe rust pathogen (Puccinia striiformis f. sp. tritici) and the barley stripe rust pathogen (Puccinia striiformis f. sp. hordei).</title>
        <authorList>
            <person name="Xia C."/>
            <person name="Wang M."/>
            <person name="Yin C."/>
            <person name="Cornejo O.E."/>
            <person name="Hulbert S.H."/>
            <person name="Chen X."/>
        </authorList>
    </citation>
    <scope>NUCLEOTIDE SEQUENCE [LARGE SCALE GENOMIC DNA]</scope>
    <source>
        <strain evidence="6">93TX-2</strain>
    </source>
</reference>
<dbReference type="AlphaFoldDB" id="A0A2S4WJG5"/>
<dbReference type="VEuPathDB" id="FungiDB:PSHT_01871"/>
<dbReference type="SMART" id="SM00320">
    <property type="entry name" value="WD40"/>
    <property type="match status" value="6"/>
</dbReference>
<reference evidence="6" key="3">
    <citation type="journal article" date="2018" name="Mol. Plant Microbe Interact.">
        <title>Genome sequence resources for the wheat stripe rust pathogen (Puccinia striiformis f. sp. tritici) and the barley stripe rust pathogen (Puccinia striiformis f. sp. hordei).</title>
        <authorList>
            <person name="Xia C."/>
            <person name="Wang M."/>
            <person name="Yin C."/>
            <person name="Cornejo O.E."/>
            <person name="Hulbert S.H."/>
            <person name="Chen X."/>
        </authorList>
    </citation>
    <scope>NUCLEOTIDE SEQUENCE [LARGE SCALE GENOMIC DNA]</scope>
    <source>
        <strain evidence="6">93TX-2</strain>
    </source>
</reference>
<feature type="repeat" description="WD" evidence="3">
    <location>
        <begin position="54"/>
        <end position="88"/>
    </location>
</feature>
<keyword evidence="6" id="KW-1185">Reference proteome</keyword>
<keyword evidence="2" id="KW-0677">Repeat</keyword>
<evidence type="ECO:0000313" key="5">
    <source>
        <dbReference type="EMBL" id="POW21930.1"/>
    </source>
</evidence>
<evidence type="ECO:0000256" key="4">
    <source>
        <dbReference type="SAM" id="MobiDB-lite"/>
    </source>
</evidence>
<reference evidence="5 6" key="1">
    <citation type="submission" date="2017-12" db="EMBL/GenBank/DDBJ databases">
        <title>Gene loss provides genomic basis for host adaptation in cereal stripe rust fungi.</title>
        <authorList>
            <person name="Xia C."/>
        </authorList>
    </citation>
    <scope>NUCLEOTIDE SEQUENCE [LARGE SCALE GENOMIC DNA]</scope>
    <source>
        <strain evidence="5 6">93TX-2</strain>
    </source>
</reference>
<dbReference type="PANTHER" id="PTHR15574:SF40">
    <property type="entry name" value="WD AND TETRATRICOPEPTIDE REPEATS PROTEIN 1"/>
    <property type="match status" value="1"/>
</dbReference>
<accession>A0A2S4WJG5</accession>
<dbReference type="InterPro" id="IPR045151">
    <property type="entry name" value="DCAF8"/>
</dbReference>
<dbReference type="EMBL" id="PKSM01000015">
    <property type="protein sequence ID" value="POW21930.1"/>
    <property type="molecule type" value="Genomic_DNA"/>
</dbReference>
<dbReference type="PROSITE" id="PS50082">
    <property type="entry name" value="WD_REPEATS_2"/>
    <property type="match status" value="2"/>
</dbReference>
<dbReference type="OrthoDB" id="4869960at2759"/>
<feature type="region of interest" description="Disordered" evidence="4">
    <location>
        <begin position="446"/>
        <end position="484"/>
    </location>
</feature>
<proteinExistence type="predicted"/>
<feature type="region of interest" description="Disordered" evidence="4">
    <location>
        <begin position="515"/>
        <end position="536"/>
    </location>
</feature>
<dbReference type="GO" id="GO:0045717">
    <property type="term" value="P:negative regulation of fatty acid biosynthetic process"/>
    <property type="evidence" value="ECO:0007669"/>
    <property type="project" value="TreeGrafter"/>
</dbReference>
<dbReference type="SUPFAM" id="SSF50978">
    <property type="entry name" value="WD40 repeat-like"/>
    <property type="match status" value="1"/>
</dbReference>
<dbReference type="PROSITE" id="PS50294">
    <property type="entry name" value="WD_REPEATS_REGION"/>
    <property type="match status" value="1"/>
</dbReference>
<evidence type="ECO:0000256" key="2">
    <source>
        <dbReference type="ARBA" id="ARBA00022737"/>
    </source>
</evidence>
<dbReference type="GO" id="GO:0080008">
    <property type="term" value="C:Cul4-RING E3 ubiquitin ligase complex"/>
    <property type="evidence" value="ECO:0007669"/>
    <property type="project" value="TreeGrafter"/>
</dbReference>
<protein>
    <submittedName>
        <fullName evidence="5">Uncharacterized protein</fullName>
    </submittedName>
</protein>
<feature type="repeat" description="WD" evidence="3">
    <location>
        <begin position="102"/>
        <end position="143"/>
    </location>
</feature>